<dbReference type="Gene3D" id="1.20.1220.20">
    <property type="entry name" value="Uncharcterised protein PF01724"/>
    <property type="match status" value="1"/>
</dbReference>
<dbReference type="PANTHER" id="PTHR34235:SF4">
    <property type="entry name" value="SLR0291 PROTEIN"/>
    <property type="match status" value="1"/>
</dbReference>
<organism evidence="1 2">
    <name type="scientific">Candidatus Venteria ishoeyi</name>
    <dbReference type="NCBI Taxonomy" id="1899563"/>
    <lineage>
        <taxon>Bacteria</taxon>
        <taxon>Pseudomonadati</taxon>
        <taxon>Pseudomonadota</taxon>
        <taxon>Gammaproteobacteria</taxon>
        <taxon>Thiotrichales</taxon>
        <taxon>Thiotrichaceae</taxon>
        <taxon>Venteria</taxon>
    </lineage>
</organism>
<evidence type="ECO:0000313" key="2">
    <source>
        <dbReference type="Proteomes" id="UP000236724"/>
    </source>
</evidence>
<evidence type="ECO:0008006" key="3">
    <source>
        <dbReference type="Google" id="ProtNLM"/>
    </source>
</evidence>
<dbReference type="OrthoDB" id="5766125at2"/>
<proteinExistence type="predicted"/>
<keyword evidence="2" id="KW-1185">Reference proteome</keyword>
<dbReference type="EMBL" id="FMSV02000509">
    <property type="protein sequence ID" value="SEH06856.1"/>
    <property type="molecule type" value="Genomic_DNA"/>
</dbReference>
<name>A0A1H6FCH5_9GAMM</name>
<dbReference type="AlphaFoldDB" id="A0A1H6FCH5"/>
<dbReference type="Proteomes" id="UP000236724">
    <property type="component" value="Unassembled WGS sequence"/>
</dbReference>
<sequence length="153" mass="17992">MTDLSRLYDANYTEWAMKNAALLKAGRFSELDVPHLLEELEDMGKSDHRELSSRLRVLLAHLLKWQFQYQQLSERWKEFDGRSWRRTIINQRTSIAILLRKKPGLSSFVTEALAEAYPEAVELATKETQLPRTHFPETCPYTQTEILNDDYYP</sequence>
<dbReference type="RefSeq" id="WP_103920579.1">
    <property type="nucleotide sequence ID" value="NZ_FMSV02000509.1"/>
</dbReference>
<dbReference type="Pfam" id="PF01724">
    <property type="entry name" value="DUF29"/>
    <property type="match status" value="1"/>
</dbReference>
<protein>
    <recommendedName>
        <fullName evidence="3">DUF29 domain-containing protein</fullName>
    </recommendedName>
</protein>
<gene>
    <name evidence="1" type="ORF">MBHS_02722</name>
</gene>
<dbReference type="InterPro" id="IPR002636">
    <property type="entry name" value="DUF29"/>
</dbReference>
<evidence type="ECO:0000313" key="1">
    <source>
        <dbReference type="EMBL" id="SEH06856.1"/>
    </source>
</evidence>
<dbReference type="PANTHER" id="PTHR34235">
    <property type="entry name" value="SLR1203 PROTEIN-RELATED"/>
    <property type="match status" value="1"/>
</dbReference>
<reference evidence="1 2" key="1">
    <citation type="submission" date="2016-10" db="EMBL/GenBank/DDBJ databases">
        <authorList>
            <person name="de Groot N.N."/>
        </authorList>
    </citation>
    <scope>NUCLEOTIDE SEQUENCE [LARGE SCALE GENOMIC DNA]</scope>
    <source>
        <strain evidence="1">MBHS1</strain>
    </source>
</reference>
<accession>A0A1H6FCH5</accession>